<dbReference type="FunFam" id="2.30.22.10:FF:000001">
    <property type="entry name" value="Protein GrpE"/>
    <property type="match status" value="1"/>
</dbReference>
<comment type="subunit">
    <text evidence="3">Homodimer.</text>
</comment>
<dbReference type="GO" id="GO:0000774">
    <property type="term" value="F:adenyl-nucleotide exchange factor activity"/>
    <property type="evidence" value="ECO:0007669"/>
    <property type="project" value="InterPro"/>
</dbReference>
<evidence type="ECO:0000256" key="6">
    <source>
        <dbReference type="ARBA" id="ARBA00023186"/>
    </source>
</evidence>
<dbReference type="NCBIfam" id="NF010748">
    <property type="entry name" value="PRK14150.1"/>
    <property type="match status" value="1"/>
</dbReference>
<dbReference type="GO" id="GO:0051087">
    <property type="term" value="F:protein-folding chaperone binding"/>
    <property type="evidence" value="ECO:0007669"/>
    <property type="project" value="InterPro"/>
</dbReference>
<dbReference type="AlphaFoldDB" id="A0A3B0X5L9"/>
<reference evidence="7" key="1">
    <citation type="submission" date="2018-06" db="EMBL/GenBank/DDBJ databases">
        <authorList>
            <person name="Zhirakovskaya E."/>
        </authorList>
    </citation>
    <scope>NUCLEOTIDE SEQUENCE</scope>
</reference>
<dbReference type="GO" id="GO:0006457">
    <property type="term" value="P:protein folding"/>
    <property type="evidence" value="ECO:0007669"/>
    <property type="project" value="InterPro"/>
</dbReference>
<keyword evidence="5 7" id="KW-0346">Stress response</keyword>
<comment type="similarity">
    <text evidence="2">Belongs to the GrpE family.</text>
</comment>
<dbReference type="HAMAP" id="MF_01151">
    <property type="entry name" value="GrpE"/>
    <property type="match status" value="1"/>
</dbReference>
<dbReference type="PROSITE" id="PS01071">
    <property type="entry name" value="GRPE"/>
    <property type="match status" value="1"/>
</dbReference>
<sequence length="193" mass="21794">MSNEEILDKPPENEALEDPAEEILQDVGETESEALSADELMDRLDLAEKKATENWDQLLRTKAEMDNIRRRTQKDLENAHKFALEKFISELLAVKDSLELGIMATDQDNASVESLREGSEMTLSMLTGVFEKFNVVELNPEGEKFNPEHHQAMAMQPAADCEPNTVMDVMQKGYLLNDRLVRPAMVVVSKAEE</sequence>
<evidence type="ECO:0000256" key="2">
    <source>
        <dbReference type="ARBA" id="ARBA00009054"/>
    </source>
</evidence>
<evidence type="ECO:0000313" key="7">
    <source>
        <dbReference type="EMBL" id="VAW58742.1"/>
    </source>
</evidence>
<dbReference type="PANTHER" id="PTHR21237:SF23">
    <property type="entry name" value="GRPE PROTEIN HOMOLOG, MITOCHONDRIAL"/>
    <property type="match status" value="1"/>
</dbReference>
<name>A0A3B0X5L9_9ZZZZ</name>
<dbReference type="Gene3D" id="2.30.22.10">
    <property type="entry name" value="Head domain of nucleotide exchange factor GrpE"/>
    <property type="match status" value="1"/>
</dbReference>
<evidence type="ECO:0000256" key="1">
    <source>
        <dbReference type="ARBA" id="ARBA00004496"/>
    </source>
</evidence>
<dbReference type="NCBIfam" id="NF010737">
    <property type="entry name" value="PRK14139.1"/>
    <property type="match status" value="1"/>
</dbReference>
<dbReference type="PRINTS" id="PR00773">
    <property type="entry name" value="GRPEPROTEIN"/>
</dbReference>
<dbReference type="CDD" id="cd00446">
    <property type="entry name" value="GrpE"/>
    <property type="match status" value="1"/>
</dbReference>
<protein>
    <submittedName>
        <fullName evidence="7">Heat shock protein GrpE</fullName>
    </submittedName>
</protein>
<dbReference type="Pfam" id="PF01025">
    <property type="entry name" value="GrpE"/>
    <property type="match status" value="1"/>
</dbReference>
<dbReference type="SUPFAM" id="SSF51064">
    <property type="entry name" value="Head domain of nucleotide exchange factor GrpE"/>
    <property type="match status" value="1"/>
</dbReference>
<dbReference type="GO" id="GO:0051082">
    <property type="term" value="F:unfolded protein binding"/>
    <property type="evidence" value="ECO:0007669"/>
    <property type="project" value="TreeGrafter"/>
</dbReference>
<comment type="subcellular location">
    <subcellularLocation>
        <location evidence="1">Cytoplasm</location>
    </subcellularLocation>
</comment>
<dbReference type="NCBIfam" id="NF010738">
    <property type="entry name" value="PRK14140.1"/>
    <property type="match status" value="1"/>
</dbReference>
<dbReference type="InterPro" id="IPR009012">
    <property type="entry name" value="GrpE_head"/>
</dbReference>
<gene>
    <name evidence="7" type="ORF">MNBD_GAMMA11-3244</name>
</gene>
<dbReference type="SUPFAM" id="SSF58014">
    <property type="entry name" value="Coiled-coil domain of nucleotide exchange factor GrpE"/>
    <property type="match status" value="1"/>
</dbReference>
<dbReference type="EMBL" id="UOFG01000047">
    <property type="protein sequence ID" value="VAW58742.1"/>
    <property type="molecule type" value="Genomic_DNA"/>
</dbReference>
<evidence type="ECO:0000256" key="3">
    <source>
        <dbReference type="ARBA" id="ARBA00011738"/>
    </source>
</evidence>
<keyword evidence="4" id="KW-0963">Cytoplasm</keyword>
<dbReference type="InterPro" id="IPR000740">
    <property type="entry name" value="GrpE"/>
</dbReference>
<dbReference type="GO" id="GO:0005829">
    <property type="term" value="C:cytosol"/>
    <property type="evidence" value="ECO:0007669"/>
    <property type="project" value="TreeGrafter"/>
</dbReference>
<keyword evidence="6" id="KW-0143">Chaperone</keyword>
<accession>A0A3B0X5L9</accession>
<organism evidence="7">
    <name type="scientific">hydrothermal vent metagenome</name>
    <dbReference type="NCBI Taxonomy" id="652676"/>
    <lineage>
        <taxon>unclassified sequences</taxon>
        <taxon>metagenomes</taxon>
        <taxon>ecological metagenomes</taxon>
    </lineage>
</organism>
<dbReference type="InterPro" id="IPR013805">
    <property type="entry name" value="GrpE_CC"/>
</dbReference>
<evidence type="ECO:0000256" key="4">
    <source>
        <dbReference type="ARBA" id="ARBA00022490"/>
    </source>
</evidence>
<dbReference type="Gene3D" id="3.90.20.20">
    <property type="match status" value="1"/>
</dbReference>
<evidence type="ECO:0000256" key="5">
    <source>
        <dbReference type="ARBA" id="ARBA00023016"/>
    </source>
</evidence>
<dbReference type="PANTHER" id="PTHR21237">
    <property type="entry name" value="GRPE PROTEIN"/>
    <property type="match status" value="1"/>
</dbReference>
<dbReference type="GO" id="GO:0042803">
    <property type="term" value="F:protein homodimerization activity"/>
    <property type="evidence" value="ECO:0007669"/>
    <property type="project" value="InterPro"/>
</dbReference>
<proteinExistence type="inferred from homology"/>